<accession>A0A3D8SH75</accession>
<dbReference type="PANTHER" id="PTHR46072">
    <property type="entry name" value="AMIDASE-RELATED-RELATED"/>
    <property type="match status" value="1"/>
</dbReference>
<dbReference type="PROSITE" id="PS00571">
    <property type="entry name" value="AMIDASES"/>
    <property type="match status" value="1"/>
</dbReference>
<feature type="active site" description="Acyl-ester intermediate" evidence="5">
    <location>
        <position position="239"/>
    </location>
</feature>
<keyword evidence="8" id="KW-1185">Reference proteome</keyword>
<dbReference type="InterPro" id="IPR020556">
    <property type="entry name" value="Amidase_CS"/>
</dbReference>
<dbReference type="InterPro" id="IPR036928">
    <property type="entry name" value="AS_sf"/>
</dbReference>
<dbReference type="AlphaFoldDB" id="A0A3D8SH75"/>
<protein>
    <recommendedName>
        <fullName evidence="3">amidase</fullName>
        <ecNumber evidence="3">3.5.1.4</ecNumber>
    </recommendedName>
</protein>
<gene>
    <name evidence="7" type="ORF">BP6252_02698</name>
</gene>
<feature type="active site" description="Charge relay system" evidence="5">
    <location>
        <position position="215"/>
    </location>
</feature>
<dbReference type="SUPFAM" id="SSF75304">
    <property type="entry name" value="Amidase signature (AS) enzymes"/>
    <property type="match status" value="1"/>
</dbReference>
<dbReference type="Pfam" id="PF01425">
    <property type="entry name" value="Amidase"/>
    <property type="match status" value="1"/>
</dbReference>
<evidence type="ECO:0000256" key="5">
    <source>
        <dbReference type="PIRSR" id="PIRSR001221-1"/>
    </source>
</evidence>
<dbReference type="OrthoDB" id="6428749at2759"/>
<dbReference type="Proteomes" id="UP000256645">
    <property type="component" value="Unassembled WGS sequence"/>
</dbReference>
<feature type="active site" description="Charge relay system" evidence="5">
    <location>
        <position position="140"/>
    </location>
</feature>
<dbReference type="Gene3D" id="3.90.1300.10">
    <property type="entry name" value="Amidase signature (AS) domain"/>
    <property type="match status" value="1"/>
</dbReference>
<organism evidence="7 8">
    <name type="scientific">Coleophoma cylindrospora</name>
    <dbReference type="NCBI Taxonomy" id="1849047"/>
    <lineage>
        <taxon>Eukaryota</taxon>
        <taxon>Fungi</taxon>
        <taxon>Dikarya</taxon>
        <taxon>Ascomycota</taxon>
        <taxon>Pezizomycotina</taxon>
        <taxon>Leotiomycetes</taxon>
        <taxon>Helotiales</taxon>
        <taxon>Dermateaceae</taxon>
        <taxon>Coleophoma</taxon>
    </lineage>
</organism>
<keyword evidence="4" id="KW-0378">Hydrolase</keyword>
<dbReference type="GO" id="GO:0004040">
    <property type="term" value="F:amidase activity"/>
    <property type="evidence" value="ECO:0007669"/>
    <property type="project" value="UniProtKB-EC"/>
</dbReference>
<dbReference type="InterPro" id="IPR023631">
    <property type="entry name" value="Amidase_dom"/>
</dbReference>
<evidence type="ECO:0000256" key="4">
    <source>
        <dbReference type="ARBA" id="ARBA00022801"/>
    </source>
</evidence>
<feature type="domain" description="Amidase" evidence="6">
    <location>
        <begin position="85"/>
        <end position="548"/>
    </location>
</feature>
<comment type="caution">
    <text evidence="7">The sequence shown here is derived from an EMBL/GenBank/DDBJ whole genome shotgun (WGS) entry which is preliminary data.</text>
</comment>
<evidence type="ECO:0000313" key="7">
    <source>
        <dbReference type="EMBL" id="RDW85108.1"/>
    </source>
</evidence>
<evidence type="ECO:0000259" key="6">
    <source>
        <dbReference type="Pfam" id="PF01425"/>
    </source>
</evidence>
<dbReference type="EMBL" id="PDLM01000002">
    <property type="protein sequence ID" value="RDW85108.1"/>
    <property type="molecule type" value="Genomic_DNA"/>
</dbReference>
<evidence type="ECO:0000313" key="8">
    <source>
        <dbReference type="Proteomes" id="UP000256645"/>
    </source>
</evidence>
<evidence type="ECO:0000256" key="3">
    <source>
        <dbReference type="ARBA" id="ARBA00012922"/>
    </source>
</evidence>
<comment type="catalytic activity">
    <reaction evidence="1">
        <text>a monocarboxylic acid amide + H2O = a monocarboxylate + NH4(+)</text>
        <dbReference type="Rhea" id="RHEA:12020"/>
        <dbReference type="ChEBI" id="CHEBI:15377"/>
        <dbReference type="ChEBI" id="CHEBI:28938"/>
        <dbReference type="ChEBI" id="CHEBI:35757"/>
        <dbReference type="ChEBI" id="CHEBI:83628"/>
        <dbReference type="EC" id="3.5.1.4"/>
    </reaction>
</comment>
<dbReference type="STRING" id="1849047.A0A3D8SH75"/>
<dbReference type="EC" id="3.5.1.4" evidence="3"/>
<sequence>MTVSATKTPADFEAAIQAKHAQQLELIPKEWHIPADKLPPAEQARVIEFTSECGILSAEELAIVTKDAGDLLADLASGKLSCLAVTTAFCKAAAIAHQLTNCLTEIFFTQALARAKELDASFAETGKPSGALFGMPISLKDQFQIKGTECNMGVASWIGQISKENSVLVDILQGAGAILHCRTNISQALMFAESDNYVYGQSTNPFNRKLTPGGSSGGEGATVAMYGSVVGVGTDLGGSVRIPASYNGLYGLRPTLHRLPYAGARNTLLGLEAIASALGPISHSLSGVSAFVKAVVDAKPWFLDPKTPEIPWRQDMANLEHLVDSEGKPRKPVFGVMRWDDYVMPWPPMKRAIDMAVEALKKSGYEVVDFKSPFDAKEAERIVQTVYSSDGGEDLSRTFAPSGEPWHPMMVTASGSPHLTVYESWQLNQEKDEVKTAWLKAWNATSSLTSTGQPIDGLILPPSANVAHMHGKWPRNIIYTSLFNMIDYPGMVIPVHSAVDPKLDPIDKQYKPANDRDAEFQALYAPEYYAGAPITVQLVCRRFREEECIGLTSVIADALKAA</sequence>
<evidence type="ECO:0000256" key="1">
    <source>
        <dbReference type="ARBA" id="ARBA00001311"/>
    </source>
</evidence>
<evidence type="ECO:0000256" key="2">
    <source>
        <dbReference type="ARBA" id="ARBA00009199"/>
    </source>
</evidence>
<proteinExistence type="inferred from homology"/>
<reference evidence="7 8" key="1">
    <citation type="journal article" date="2018" name="IMA Fungus">
        <title>IMA Genome-F 9: Draft genome sequence of Annulohypoxylon stygium, Aspergillus mulundensis, Berkeleyomyces basicola (syn. Thielaviopsis basicola), Ceratocystis smalleyi, two Cercospora beticola strains, Coleophoma cylindrospora, Fusarium fracticaudum, Phialophora cf. hyalina, and Morchella septimelata.</title>
        <authorList>
            <person name="Wingfield B.D."/>
            <person name="Bills G.F."/>
            <person name="Dong Y."/>
            <person name="Huang W."/>
            <person name="Nel W.J."/>
            <person name="Swalarsk-Parry B.S."/>
            <person name="Vaghefi N."/>
            <person name="Wilken P.M."/>
            <person name="An Z."/>
            <person name="de Beer Z.W."/>
            <person name="De Vos L."/>
            <person name="Chen L."/>
            <person name="Duong T.A."/>
            <person name="Gao Y."/>
            <person name="Hammerbacher A."/>
            <person name="Kikkert J.R."/>
            <person name="Li Y."/>
            <person name="Li H."/>
            <person name="Li K."/>
            <person name="Li Q."/>
            <person name="Liu X."/>
            <person name="Ma X."/>
            <person name="Naidoo K."/>
            <person name="Pethybridge S.J."/>
            <person name="Sun J."/>
            <person name="Steenkamp E.T."/>
            <person name="van der Nest M.A."/>
            <person name="van Wyk S."/>
            <person name="Wingfield M.J."/>
            <person name="Xiong C."/>
            <person name="Yue Q."/>
            <person name="Zhang X."/>
        </authorList>
    </citation>
    <scope>NUCLEOTIDE SEQUENCE [LARGE SCALE GENOMIC DNA]</scope>
    <source>
        <strain evidence="7 8">BP6252</strain>
    </source>
</reference>
<name>A0A3D8SH75_9HELO</name>
<dbReference type="PIRSF" id="PIRSF001221">
    <property type="entry name" value="Amidase_fungi"/>
    <property type="match status" value="1"/>
</dbReference>
<comment type="similarity">
    <text evidence="2">Belongs to the amidase family.</text>
</comment>